<evidence type="ECO:0000313" key="13">
    <source>
        <dbReference type="RGD" id="1311340"/>
    </source>
</evidence>
<protein>
    <submittedName>
        <fullName evidence="11">Vacuolar protein sorting 13 homolog A</fullName>
    </submittedName>
</protein>
<dbReference type="Proteomes" id="UP000002494">
    <property type="component" value="Chromosome 1"/>
</dbReference>
<dbReference type="GO" id="GO:0005811">
    <property type="term" value="C:lipid droplet"/>
    <property type="evidence" value="ECO:0007669"/>
    <property type="project" value="UniProtKB-SubCell"/>
</dbReference>
<dbReference type="InterPro" id="IPR056748">
    <property type="entry name" value="VPS13-like_C"/>
</dbReference>
<dbReference type="InterPro" id="IPR026847">
    <property type="entry name" value="VPS13"/>
</dbReference>
<evidence type="ECO:0000256" key="6">
    <source>
        <dbReference type="SAM" id="Coils"/>
    </source>
</evidence>
<dbReference type="GO" id="GO:0006914">
    <property type="term" value="P:autophagy"/>
    <property type="evidence" value="ECO:0007669"/>
    <property type="project" value="Ensembl"/>
</dbReference>
<evidence type="ECO:0000256" key="5">
    <source>
        <dbReference type="ARBA" id="ARBA00023055"/>
    </source>
</evidence>
<dbReference type="Ensembl" id="ENSRNOT00000112707.2">
    <property type="protein sequence ID" value="ENSRNOP00000082655.2"/>
    <property type="gene ID" value="ENSRNOG00000025539.8"/>
</dbReference>
<keyword evidence="14" id="KW-1267">Proteomics identification</keyword>
<dbReference type="Pfam" id="PF12624">
    <property type="entry name" value="VPS13_N"/>
    <property type="match status" value="1"/>
</dbReference>
<evidence type="ECO:0000259" key="8">
    <source>
        <dbReference type="Pfam" id="PF25033"/>
    </source>
</evidence>
<evidence type="ECO:0000259" key="7">
    <source>
        <dbReference type="Pfam" id="PF12624"/>
    </source>
</evidence>
<proteinExistence type="evidence at protein level"/>
<evidence type="ECO:0000256" key="1">
    <source>
        <dbReference type="ARBA" id="ARBA00004502"/>
    </source>
</evidence>
<name>A0A8I5ZVN0_RAT</name>
<accession>A0A8I5ZVN0</accession>
<sequence>MVFESVVVDVLNRFLGDYVVNLDQSQLSLGIWKGAVVLKNLVIKENALHELDVPFKVKVGRIGSLQLKIPWKNLYTQPVEAVLEEIYLLIVPSSRIQYDPIKEEKQLMEAKQQELKRIEEAKQKVVDQENPREEKQDTFAEKLVTQIIKNLQVQISSIHVRYEDDITNREKPLSFGISLQNLSLQTTDQYWIPCLHDDTEKLVRKLIRLDNLFAYWNVNSEMFYLNDYDDALEALKNGIVNENIIPEGYDFVFRPISANAKLQMNRRSDFDFSDPKINLDIELHTIVIEFNKPQYFSLMELLESIDMMTQNLPYRKFKPSVPLHLHAEEWWAYAIHGILEVNVCPSLRMWSWEHIKNHRYKMKQYREFYKKKLTNKKPSPEILMSLEELEKTLDVFNITIARQQAEVEVKKAGYKIYKEGLKDPEDNAGWFSWMWSWSESNANQQQDVKPGILAEMLTPEEKALLYEAIGYSETAVDPTLPKTFEALKFFVHLKSMSIVLRENRQKPELLNVVVEGLSTSIVQRPGAQALKFETKIDSFHITGLPDDFKKPHLLSSLDDMSLFRITFEINPLDETVSQRCTIEAEPLEMIYDARTVNSIVEFFRPPKDVRLAQLTTATLTKLEEFREKTATGLLYIIETQKVLDLRINVKASYVIVPQYGNFSPTSNLLLLDLGHLKVTSKRRSGLPDVKPSGASLEDIMHRAYDSFDIQLSSIQLLYSRVGDNWKEARKLNVSTQHILIPMHVNIELSKAMVFMDIKMPKFKIFGKLPLVSLRISDKKLQGIMELLESIPKPEPVTDVSAPARSFQIQASTMPVSHISQKLIPLLEQSATEDDSEEEFFDAPCSPLEEYPQVSCRVESTRRKKLQKKDGSMNFIQLSMRFEVAEVLIQFYHLVGDCELPVLEMGVLGLGTEVEIRKFDLKGNAFLKELWLKCPGYLDEHKKPVYLITTLDNTMEDLLTLEFMRVEKNAPNLNSTYNNVLQLIKVNFSSLDIHLHTEALLNTMNYLNNILPELGETSASVSAAEPEDKGDIIKKLALKLPTNEDIITLQLLAELSCLRIFIQDQKQNISEIKIEGLDSEMIMKPLVTEINAKLRNIIVLDSDKMAVYKKAVYITGKEVFSFKMISYMDATAGYAYTDMSVVDARVYLTVGCIEVVFVTKFLYSILAFINNFQAVKNALAEATVQAAGMAADGVKELARKSSRFALDVNIKAPVVLIPQSPVSRNVFVADFGLITIKNIFVTVTETQSNIPPVIDLITIKLSKMRLYRSQFMNNTYQEVLDLLLPLNLEVIVERNLSWEWYKEVPCFNIKAQLKPMEFILSQEDLTTVFQTLYGNIWYGRDVPAPSSVNKGPEIMTTEVTSTSYHSGATMVTSAVVEVHPQASPANTTLNVSFQTDHLIMTLYSPGPDQASFTDVRDPSLELAEFKLENIISDLKVYTDDSMVFSFSLKNCILDDKRPHVMKATPRMIGLTVGFDKKDMVDVKYRQIRDVFVTDVVVQEMYVCASVEFLMTVARVFFDAYMTSTALETSVQTWTTREAPVQELRKWEMNILIKNPEIVFVADMTRNDAPALVITTQCEICCKGEPESNTVTAAIKDFQVRACPFLPVKRKGRVTTVLQPCDLFYQATQFGTDPQTIDISVKSLTLKVSPVIINTIITVTSALYTTKETVPEESTSNVAHLWDKKDTKNLKMWFLEESNETEKVVPTDEVMPGGETLNLNIDSIFIVLEAGIGHRTVPMLLAKSSFLGESKNWRTLINLHCQLELEVHYFNEMFGVWEPLLEPLEIDQSDDFRPWNLGIKMKKKAKEAIVESDSEEENYKVPEYKTAISFFSRDQLNITLSKCGLVMLSNLVEAFTEAATGSSAVFLRDLAPFMILNSLGLTVSVSPSDSFHVLNVPLAKSYELKNEESLSMDYVRTKDNDHFNAMTSLSSKLFFILLTPANHSVADKIPLTKVGRRLYTVRHRESGVERSIICQIDTVEGSKKVTIRSPVQIKNHFSIPISVFEGDTLLGIASPENEFNIPLASYRSSLSLKPEDEDYQLCEGIDFEEIIKHDGQLLKKKCRSISPSKKSFVINIVPEKDNLASLSAYSEDGWDLPYVMHLWPPILIRNLLPYKIAYYLEGIENTVCTLSEGHSSQIYNVEMDQAKLHLKLLDYLNHDWKSEFQIDPNQQDINFINFTCLTEMEKSDLDIAIHMTYNTGQTVVAFHSPYWMVNKTNRMLQYKADGIHRKHPPNYKKPVLFSFQPNHFFNNNKVQLMVTDSELSDQFSIDTVGSHGAIKCKGLKMEYQVGVTIDLSSFNITRIVTFIPFYMIKNKSRYHISVTEEGSDKWLSLDLEQLKSKWIKDLHVKPDTLKLIEEKVGKNLEHMGTGENFLNKTPMAYALRSSIDKWDLIKLQSFCKAKDTVISTKRQPTDWEKIFINPTSGRGLISKICKELKKLDSREPNNPIKKWVERSEGPPKRIYFNKQDSCILLRLDNELGGVIAEVNLAEHSTVITFSDYHEGAATFLLINHTKSDPVQYNQSSLSEIEDSLPPGKAVYYTWADPVGSRKLKWSCGQSYGEVTHKDGDKDGSICLHIKPDTLKLIEEKLGKHLEYMGTGKNFLNKTPMAYALRSRIDKWDLIKLQSFCKAKDTVVRTKRQPTDWEKIFTNPTTDRGLISKIYKELKKLDRRETNNPIKKWGSELNKEFTAEECRMAEKHLKKCSTSLVIREMQIKTTLRFHLTPVRLAKIKNSGDSRCWRGCGERGTLLHCWWDCRLVKPFWKSVWRFLRKLDIELPEDPAIPLLGIYPKDASTYKRDTCSTMFIAALFIIARKWKEPRCPSTEEWIQKMWYIYTMEYYSAIKNNEFMKFVGKWLELENIILSELTQSQKDIHGISLEQTKLKTDDQNVNDMMTPISVGKKTIYLVSFFEGLQRIILFTEDPRVFKVTYESEKAELAELEVVLALQDVGISLVNNYTKQEVAYIGITSSDVVWETKPKKKSRWKPMSVKHTEKLEKEFREYTESSPLEDKVVELDNSIPVLLTPSGNDMKILEPHVIAVRRNYLPALKVEYNTSAHQSSFRIQIYRIQIQNQIHGAIFPFVFYPIKPPRSVTMDSAPKPFTDVSIVMRSAGHSQISRIKYFKVLIQEMDLRLDLGFVYALADLVPKTEVTEKTEVEYFHRDVEAFEQEFEVVSSVDQSQVNLFEYFHISPIKAIKQMYVLILGLDVLGNPFGLIREFSEGVEAFFYEPYQGAIQGPEEFVEGMALGLKALVGGAVGGLAGAASKITSAMAKGVAAMTMDEDYQQKRREAMNKQPAGLREGITRGGKGLVSVRFPWAYKHMQEWLLSHNCMSKEKGAQKEGAAGFFKGVGKGLVGAVARPTGGIIDMASSTFQGIKRATETSEVESLRPPRFFNEDGVIRPYRLRDGTGNQMLQASEEMFYKLKSISQFRVFKNTVWDLMHSSQQAVSSHKEIQFGNNR</sequence>
<evidence type="ECO:0000259" key="10">
    <source>
        <dbReference type="Pfam" id="PF25037"/>
    </source>
</evidence>
<feature type="domain" description="Vacuolar protein sorting-associated protein 13 VPS13 adaptor binding" evidence="9">
    <location>
        <begin position="1936"/>
        <end position="2336"/>
    </location>
</feature>
<organism evidence="11 12">
    <name type="scientific">Rattus norvegicus</name>
    <name type="common">Rat</name>
    <dbReference type="NCBI Taxonomy" id="10116"/>
    <lineage>
        <taxon>Eukaryota</taxon>
        <taxon>Metazoa</taxon>
        <taxon>Chordata</taxon>
        <taxon>Craniata</taxon>
        <taxon>Vertebrata</taxon>
        <taxon>Euteleostomi</taxon>
        <taxon>Mammalia</taxon>
        <taxon>Eutheria</taxon>
        <taxon>Euarchontoglires</taxon>
        <taxon>Glires</taxon>
        <taxon>Rodentia</taxon>
        <taxon>Myomorpha</taxon>
        <taxon>Muroidea</taxon>
        <taxon>Muridae</taxon>
        <taxon>Murinae</taxon>
        <taxon>Rattus</taxon>
    </lineage>
</organism>
<keyword evidence="5" id="KW-0445">Lipid transport</keyword>
<feature type="domain" description="VPS13-like middle region" evidence="8">
    <location>
        <begin position="1060"/>
        <end position="1854"/>
    </location>
</feature>
<dbReference type="GO" id="GO:0044233">
    <property type="term" value="C:mitochondria-associated endoplasmic reticulum membrane contact site"/>
    <property type="evidence" value="ECO:0007669"/>
    <property type="project" value="Ensembl"/>
</dbReference>
<keyword evidence="3" id="KW-0813">Transport</keyword>
<evidence type="ECO:0000256" key="3">
    <source>
        <dbReference type="ARBA" id="ARBA00022448"/>
    </source>
</evidence>
<feature type="coiled-coil region" evidence="6">
    <location>
        <begin position="101"/>
        <end position="128"/>
    </location>
</feature>
<dbReference type="Pfam" id="PF25037">
    <property type="entry name" value="VPS13_C"/>
    <property type="match status" value="1"/>
</dbReference>
<dbReference type="GO" id="GO:0005741">
    <property type="term" value="C:mitochondrial outer membrane"/>
    <property type="evidence" value="ECO:0007669"/>
    <property type="project" value="Ensembl"/>
</dbReference>
<dbReference type="InterPro" id="IPR026854">
    <property type="entry name" value="VPS13_N"/>
</dbReference>
<reference evidence="11" key="2">
    <citation type="submission" date="2025-08" db="UniProtKB">
        <authorList>
            <consortium name="Ensembl"/>
        </authorList>
    </citation>
    <scope>IDENTIFICATION</scope>
    <source>
        <strain evidence="11">Brown Norway</strain>
    </source>
</reference>
<evidence type="ECO:0000256" key="2">
    <source>
        <dbReference type="ARBA" id="ARBA00006545"/>
    </source>
</evidence>
<dbReference type="GeneTree" id="ENSGT00950000183083"/>
<evidence type="ECO:0007829" key="14">
    <source>
        <dbReference type="PeptideAtlas" id="A0A8I5ZVN0"/>
    </source>
</evidence>
<dbReference type="GO" id="GO:0005789">
    <property type="term" value="C:endoplasmic reticulum membrane"/>
    <property type="evidence" value="ECO:0007669"/>
    <property type="project" value="Ensembl"/>
</dbReference>
<feature type="domain" description="Chorein N-terminal" evidence="7">
    <location>
        <begin position="2"/>
        <end position="844"/>
    </location>
</feature>
<dbReference type="GO" id="GO:0005765">
    <property type="term" value="C:lysosomal membrane"/>
    <property type="evidence" value="ECO:0007669"/>
    <property type="project" value="Ensembl"/>
</dbReference>
<evidence type="ECO:0000256" key="4">
    <source>
        <dbReference type="ARBA" id="ARBA00022677"/>
    </source>
</evidence>
<dbReference type="RGD" id="1311340">
    <property type="gene designation" value="Vps13a"/>
</dbReference>
<comment type="subcellular location">
    <subcellularLocation>
        <location evidence="1">Lipid droplet</location>
    </subcellularLocation>
</comment>
<reference evidence="11" key="3">
    <citation type="submission" date="2025-09" db="UniProtKB">
        <authorList>
            <consortium name="Ensembl"/>
        </authorList>
    </citation>
    <scope>IDENTIFICATION</scope>
    <source>
        <strain evidence="11">Brown Norway</strain>
    </source>
</reference>
<dbReference type="AGR" id="RGD:1311340"/>
<evidence type="ECO:0000313" key="12">
    <source>
        <dbReference type="Proteomes" id="UP000002494"/>
    </source>
</evidence>
<dbReference type="GO" id="GO:0010008">
    <property type="term" value="C:endosome membrane"/>
    <property type="evidence" value="ECO:0007669"/>
    <property type="project" value="Ensembl"/>
</dbReference>
<dbReference type="InterPro" id="IPR009543">
    <property type="entry name" value="VPS13_VAB"/>
</dbReference>
<dbReference type="Pfam" id="PF25033">
    <property type="entry name" value="VPS13_M"/>
    <property type="match status" value="1"/>
</dbReference>
<keyword evidence="4" id="KW-0551">Lipid droplet</keyword>
<evidence type="ECO:0000259" key="9">
    <source>
        <dbReference type="Pfam" id="PF25036"/>
    </source>
</evidence>
<keyword evidence="6" id="KW-0175">Coiled coil</keyword>
<feature type="domain" description="Intermembrane lipid transfer protein VPS13-like C-terminal" evidence="10">
    <location>
        <begin position="3384"/>
        <end position="3415"/>
    </location>
</feature>
<reference evidence="11" key="1">
    <citation type="submission" date="2024-01" db="EMBL/GenBank/DDBJ databases">
        <title>GRCr8: a new rat reference genome assembly contstructed from accurate long reads and long range scaffolding.</title>
        <authorList>
            <person name="Doris P.A."/>
            <person name="Kalbfleisch T."/>
            <person name="Li K."/>
            <person name="Howe K."/>
            <person name="Wood J."/>
        </authorList>
    </citation>
    <scope>NUCLEOTIDE SEQUENCE [LARGE SCALE GENOMIC DNA]</scope>
    <source>
        <strain evidence="11">Brown Norway</strain>
    </source>
</reference>
<dbReference type="InterPro" id="IPR056747">
    <property type="entry name" value="VPS13-like_M"/>
</dbReference>
<keyword evidence="12" id="KW-1185">Reference proteome</keyword>
<dbReference type="PANTHER" id="PTHR16166:SF22">
    <property type="entry name" value="INTERMEMBRANE LIPID TRANSFER PROTEIN VPS13A"/>
    <property type="match status" value="1"/>
</dbReference>
<dbReference type="GO" id="GO:1905146">
    <property type="term" value="P:lysosomal protein catabolic process"/>
    <property type="evidence" value="ECO:0007669"/>
    <property type="project" value="Ensembl"/>
</dbReference>
<dbReference type="PANTHER" id="PTHR16166">
    <property type="entry name" value="VACUOLAR PROTEIN SORTING-ASSOCIATED PROTEIN VPS13"/>
    <property type="match status" value="1"/>
</dbReference>
<evidence type="ECO:0000313" key="11">
    <source>
        <dbReference type="Ensembl" id="ENSRNOP00000082655.2"/>
    </source>
</evidence>
<dbReference type="Pfam" id="PF25036">
    <property type="entry name" value="VPS13_VAB"/>
    <property type="match status" value="1"/>
</dbReference>
<gene>
    <name evidence="11 13" type="primary">Vps13a</name>
</gene>
<comment type="similarity">
    <text evidence="2">Belongs to the VPS13 family.</text>
</comment>